<dbReference type="RefSeq" id="WP_379761745.1">
    <property type="nucleotide sequence ID" value="NZ_JBHSMR010000016.1"/>
</dbReference>
<dbReference type="EMBL" id="JBHSMR010000016">
    <property type="protein sequence ID" value="MFC5481417.1"/>
    <property type="molecule type" value="Genomic_DNA"/>
</dbReference>
<organism evidence="1 2">
    <name type="scientific">Massilia suwonensis</name>
    <dbReference type="NCBI Taxonomy" id="648895"/>
    <lineage>
        <taxon>Bacteria</taxon>
        <taxon>Pseudomonadati</taxon>
        <taxon>Pseudomonadota</taxon>
        <taxon>Betaproteobacteria</taxon>
        <taxon>Burkholderiales</taxon>
        <taxon>Oxalobacteraceae</taxon>
        <taxon>Telluria group</taxon>
        <taxon>Massilia</taxon>
    </lineage>
</organism>
<name>A0ABW0MWR3_9BURK</name>
<gene>
    <name evidence="1" type="ORF">ACFPQ5_24750</name>
</gene>
<sequence>MTDADSSRYFCEVRRVSPWIAVVCIVGSSDDVASAAKMLECDATVQVPLSSARLGWVFDFTLRYFGS</sequence>
<comment type="caution">
    <text evidence="1">The sequence shown here is derived from an EMBL/GenBank/DDBJ whole genome shotgun (WGS) entry which is preliminary data.</text>
</comment>
<protein>
    <submittedName>
        <fullName evidence="1">Uncharacterized protein</fullName>
    </submittedName>
</protein>
<reference evidence="2" key="1">
    <citation type="journal article" date="2019" name="Int. J. Syst. Evol. Microbiol.">
        <title>The Global Catalogue of Microorganisms (GCM) 10K type strain sequencing project: providing services to taxonomists for standard genome sequencing and annotation.</title>
        <authorList>
            <consortium name="The Broad Institute Genomics Platform"/>
            <consortium name="The Broad Institute Genome Sequencing Center for Infectious Disease"/>
            <person name="Wu L."/>
            <person name="Ma J."/>
        </authorList>
    </citation>
    <scope>NUCLEOTIDE SEQUENCE [LARGE SCALE GENOMIC DNA]</scope>
    <source>
        <strain evidence="2">CCUG 43111</strain>
    </source>
</reference>
<proteinExistence type="predicted"/>
<evidence type="ECO:0000313" key="1">
    <source>
        <dbReference type="EMBL" id="MFC5481417.1"/>
    </source>
</evidence>
<dbReference type="Proteomes" id="UP001596101">
    <property type="component" value="Unassembled WGS sequence"/>
</dbReference>
<accession>A0ABW0MWR3</accession>
<keyword evidence="2" id="KW-1185">Reference proteome</keyword>
<evidence type="ECO:0000313" key="2">
    <source>
        <dbReference type="Proteomes" id="UP001596101"/>
    </source>
</evidence>